<protein>
    <recommendedName>
        <fullName evidence="2">Nitrogen regulatory protein areA GATA-like domain-containing protein</fullName>
    </recommendedName>
</protein>
<dbReference type="OrthoDB" id="5424234at2759"/>
<comment type="caution">
    <text evidence="3">The sequence shown here is derived from an EMBL/GenBank/DDBJ whole genome shotgun (WGS) entry which is preliminary data.</text>
</comment>
<feature type="compositionally biased region" description="Low complexity" evidence="1">
    <location>
        <begin position="111"/>
        <end position="137"/>
    </location>
</feature>
<feature type="non-terminal residue" evidence="3">
    <location>
        <position position="1"/>
    </location>
</feature>
<dbReference type="EMBL" id="NCSJ02000055">
    <property type="protein sequence ID" value="RFU32407.1"/>
    <property type="molecule type" value="Genomic_DNA"/>
</dbReference>
<feature type="compositionally biased region" description="Low complexity" evidence="1">
    <location>
        <begin position="177"/>
        <end position="194"/>
    </location>
</feature>
<feature type="compositionally biased region" description="Basic and acidic residues" evidence="1">
    <location>
        <begin position="340"/>
        <end position="354"/>
    </location>
</feature>
<feature type="non-terminal residue" evidence="3">
    <location>
        <position position="541"/>
    </location>
</feature>
<accession>A0A3E2HG98</accession>
<feature type="compositionally biased region" description="Low complexity" evidence="1">
    <location>
        <begin position="236"/>
        <end position="250"/>
    </location>
</feature>
<feature type="compositionally biased region" description="Low complexity" evidence="1">
    <location>
        <begin position="282"/>
        <end position="305"/>
    </location>
</feature>
<proteinExistence type="predicted"/>
<gene>
    <name evidence="3" type="ORF">B7463_g3920</name>
</gene>
<evidence type="ECO:0000259" key="2">
    <source>
        <dbReference type="Pfam" id="PF08550"/>
    </source>
</evidence>
<sequence length="541" mass="58480">MSLILPKGIVVNSPGLNLSIEKINQEPLELTDIAKFWKVYTTTQRRLLDPTAERLENYWWRIWGSRQRSLKGATVARLFAHISDGETFMPLRGPPNRDEGGSSLQSTFRHGPGSSSSTTLQLTSPTRRSTASSSIASKGPAPSPHPILKKSRGPSSSGPRPTARFISPHESQDEPEPSSSHSPSSHVVARPHSPQNVAHPERKRSSTKSNKKKGQVTVASTTASKKRPVIMRRQGSQNSHSSTDSSTRPSEAPHLDTDLSSAGRSPPNFAELSAATRRKPASSRVQDDVPSSSSRRSSGMGPSVGKRNPGIDAVTKRHPQTGRIQESQAIEEEEGWVEVSPHDQLVEDRSKRSQMESARNNNSSAVKSQLTAGLQSRGIVSEGAHGPDNTMQEGLERDTKPLPSTTHGLTVRHPHRQMSDGDRGIQNVAAGRPSIRATKSAVTLSPAPAESSGQSAQQATVGHTGRRTAEALNKGKERDLEQPRHAEMFSKRPVPPLADRTAPKPTFAGPLGKSKSQLTLLLEEDNAKSRKNGSSSGKDKR</sequence>
<feature type="region of interest" description="Disordered" evidence="1">
    <location>
        <begin position="86"/>
        <end position="541"/>
    </location>
</feature>
<dbReference type="Proteomes" id="UP000258309">
    <property type="component" value="Unassembled WGS sequence"/>
</dbReference>
<feature type="compositionally biased region" description="Polar residues" evidence="1">
    <location>
        <begin position="532"/>
        <end position="541"/>
    </location>
</feature>
<name>A0A3E2HG98_SCYLI</name>
<evidence type="ECO:0000313" key="3">
    <source>
        <dbReference type="EMBL" id="RFU32407.1"/>
    </source>
</evidence>
<dbReference type="Pfam" id="PF08550">
    <property type="entry name" value="GATA_AreA"/>
    <property type="match status" value="1"/>
</dbReference>
<feature type="domain" description="Nitrogen regulatory protein areA GATA-like" evidence="2">
    <location>
        <begin position="37"/>
        <end position="64"/>
    </location>
</feature>
<feature type="compositionally biased region" description="Polar residues" evidence="1">
    <location>
        <begin position="355"/>
        <end position="374"/>
    </location>
</feature>
<organism evidence="3 4">
    <name type="scientific">Scytalidium lignicola</name>
    <name type="common">Hyphomycete</name>
    <dbReference type="NCBI Taxonomy" id="5539"/>
    <lineage>
        <taxon>Eukaryota</taxon>
        <taxon>Fungi</taxon>
        <taxon>Dikarya</taxon>
        <taxon>Ascomycota</taxon>
        <taxon>Pezizomycotina</taxon>
        <taxon>Leotiomycetes</taxon>
        <taxon>Leotiomycetes incertae sedis</taxon>
        <taxon>Scytalidium</taxon>
    </lineage>
</organism>
<evidence type="ECO:0000313" key="4">
    <source>
        <dbReference type="Proteomes" id="UP000258309"/>
    </source>
</evidence>
<feature type="compositionally biased region" description="Basic and acidic residues" evidence="1">
    <location>
        <begin position="467"/>
        <end position="490"/>
    </location>
</feature>
<evidence type="ECO:0000256" key="1">
    <source>
        <dbReference type="SAM" id="MobiDB-lite"/>
    </source>
</evidence>
<reference evidence="3 4" key="1">
    <citation type="submission" date="2018-05" db="EMBL/GenBank/DDBJ databases">
        <title>Draft genome sequence of Scytalidium lignicola DSM 105466, a ubiquitous saprotrophic fungus.</title>
        <authorList>
            <person name="Buettner E."/>
            <person name="Gebauer A.M."/>
            <person name="Hofrichter M."/>
            <person name="Liers C."/>
            <person name="Kellner H."/>
        </authorList>
    </citation>
    <scope>NUCLEOTIDE SEQUENCE [LARGE SCALE GENOMIC DNA]</scope>
    <source>
        <strain evidence="3 4">DSM 105466</strain>
    </source>
</reference>
<keyword evidence="4" id="KW-1185">Reference proteome</keyword>
<feature type="compositionally biased region" description="Polar residues" evidence="1">
    <location>
        <begin position="451"/>
        <end position="461"/>
    </location>
</feature>
<feature type="compositionally biased region" description="Basic residues" evidence="1">
    <location>
        <begin position="205"/>
        <end position="214"/>
    </location>
</feature>
<dbReference type="AlphaFoldDB" id="A0A3E2HG98"/>
<dbReference type="STRING" id="5539.A0A3E2HG98"/>
<dbReference type="InterPro" id="IPR013860">
    <property type="entry name" value="AreA_GATA"/>
</dbReference>